<dbReference type="InterPro" id="IPR019127">
    <property type="entry name" value="Exosortase"/>
</dbReference>
<gene>
    <name evidence="10" type="ORF">SAMN05192554_102123</name>
</gene>
<feature type="transmembrane region" description="Helical" evidence="9">
    <location>
        <begin position="169"/>
        <end position="189"/>
    </location>
</feature>
<dbReference type="GO" id="GO:0008233">
    <property type="term" value="F:peptidase activity"/>
    <property type="evidence" value="ECO:0007669"/>
    <property type="project" value="UniProtKB-KW"/>
</dbReference>
<feature type="transmembrane region" description="Helical" evidence="9">
    <location>
        <begin position="45"/>
        <end position="66"/>
    </location>
</feature>
<feature type="transmembrane region" description="Helical" evidence="9">
    <location>
        <begin position="105"/>
        <end position="122"/>
    </location>
</feature>
<feature type="active site" description="Acyl-thioester intermediate" evidence="8">
    <location>
        <position position="174"/>
    </location>
</feature>
<comment type="subcellular location">
    <subcellularLocation>
        <location evidence="1">Cell membrane</location>
        <topology evidence="1">Multi-pass membrane protein</topology>
    </subcellularLocation>
</comment>
<name>A0A1G9T4A5_9EURY</name>
<dbReference type="GO" id="GO:0006508">
    <property type="term" value="P:proteolysis"/>
    <property type="evidence" value="ECO:0007669"/>
    <property type="project" value="UniProtKB-KW"/>
</dbReference>
<dbReference type="Pfam" id="PF09721">
    <property type="entry name" value="Exosortase_EpsH"/>
    <property type="match status" value="1"/>
</dbReference>
<evidence type="ECO:0000313" key="10">
    <source>
        <dbReference type="EMBL" id="SDM42447.1"/>
    </source>
</evidence>
<dbReference type="GO" id="GO:0005886">
    <property type="term" value="C:plasma membrane"/>
    <property type="evidence" value="ECO:0007669"/>
    <property type="project" value="UniProtKB-SubCell"/>
</dbReference>
<evidence type="ECO:0000256" key="2">
    <source>
        <dbReference type="ARBA" id="ARBA00022475"/>
    </source>
</evidence>
<keyword evidence="3" id="KW-0645">Protease</keyword>
<protein>
    <submittedName>
        <fullName evidence="10">Archaeosortase A, PGF-CTERM-specific</fullName>
    </submittedName>
</protein>
<keyword evidence="5" id="KW-0378">Hydrolase</keyword>
<feature type="transmembrane region" description="Helical" evidence="9">
    <location>
        <begin position="201"/>
        <end position="230"/>
    </location>
</feature>
<evidence type="ECO:0000256" key="3">
    <source>
        <dbReference type="ARBA" id="ARBA00022670"/>
    </source>
</evidence>
<feature type="transmembrane region" description="Helical" evidence="9">
    <location>
        <begin position="72"/>
        <end position="93"/>
    </location>
</feature>
<proteinExistence type="predicted"/>
<evidence type="ECO:0000256" key="7">
    <source>
        <dbReference type="ARBA" id="ARBA00023136"/>
    </source>
</evidence>
<dbReference type="InterPro" id="IPR026392">
    <property type="entry name" value="Exo/Archaeosortase_dom"/>
</dbReference>
<keyword evidence="6 9" id="KW-1133">Transmembrane helix</keyword>
<dbReference type="RefSeq" id="WP_089731361.1">
    <property type="nucleotide sequence ID" value="NZ_FNIA01000002.1"/>
</dbReference>
<dbReference type="NCBIfam" id="TIGR04178">
    <property type="entry name" value="exo_archaeo"/>
    <property type="match status" value="1"/>
</dbReference>
<keyword evidence="2" id="KW-1003">Cell membrane</keyword>
<keyword evidence="7 9" id="KW-0472">Membrane</keyword>
<evidence type="ECO:0000256" key="9">
    <source>
        <dbReference type="SAM" id="Phobius"/>
    </source>
</evidence>
<dbReference type="STRING" id="996166.SAMN05192554_102123"/>
<dbReference type="AlphaFoldDB" id="A0A1G9T4A5"/>
<keyword evidence="11" id="KW-1185">Reference proteome</keyword>
<organism evidence="10 11">
    <name type="scientific">Haloarchaeobius iranensis</name>
    <dbReference type="NCBI Taxonomy" id="996166"/>
    <lineage>
        <taxon>Archaea</taxon>
        <taxon>Methanobacteriati</taxon>
        <taxon>Methanobacteriota</taxon>
        <taxon>Stenosarchaea group</taxon>
        <taxon>Halobacteria</taxon>
        <taxon>Halobacteriales</taxon>
        <taxon>Halorubellaceae</taxon>
        <taxon>Haloarchaeobius</taxon>
    </lineage>
</organism>
<dbReference type="PIRSF" id="PIRSF025737">
    <property type="entry name" value="Cyco1"/>
    <property type="match status" value="1"/>
</dbReference>
<dbReference type="NCBIfam" id="TIGR04125">
    <property type="entry name" value="exosort_PGF_TRM"/>
    <property type="match status" value="1"/>
</dbReference>
<evidence type="ECO:0000313" key="11">
    <source>
        <dbReference type="Proteomes" id="UP000199370"/>
    </source>
</evidence>
<accession>A0A1G9T4A5</accession>
<reference evidence="10 11" key="1">
    <citation type="submission" date="2016-10" db="EMBL/GenBank/DDBJ databases">
        <authorList>
            <person name="de Groot N.N."/>
        </authorList>
    </citation>
    <scope>NUCLEOTIDE SEQUENCE [LARGE SCALE GENOMIC DNA]</scope>
    <source>
        <strain evidence="11">EB21,IBRC-M 10013,KCTC 4048</strain>
    </source>
</reference>
<dbReference type="EMBL" id="FNIA01000002">
    <property type="protein sequence ID" value="SDM42447.1"/>
    <property type="molecule type" value="Genomic_DNA"/>
</dbReference>
<evidence type="ECO:0000256" key="6">
    <source>
        <dbReference type="ARBA" id="ARBA00022989"/>
    </source>
</evidence>
<keyword evidence="4 9" id="KW-0812">Transmembrane</keyword>
<feature type="transmembrane region" description="Helical" evidence="9">
    <location>
        <begin position="20"/>
        <end position="38"/>
    </location>
</feature>
<dbReference type="InterPro" id="IPR014522">
    <property type="entry name" value="ArtA"/>
</dbReference>
<evidence type="ECO:0000256" key="5">
    <source>
        <dbReference type="ARBA" id="ARBA00022801"/>
    </source>
</evidence>
<evidence type="ECO:0000256" key="8">
    <source>
        <dbReference type="PIRSR" id="PIRSR025737-1"/>
    </source>
</evidence>
<feature type="transmembrane region" description="Helical" evidence="9">
    <location>
        <begin position="250"/>
        <end position="273"/>
    </location>
</feature>
<evidence type="ECO:0000256" key="1">
    <source>
        <dbReference type="ARBA" id="ARBA00004651"/>
    </source>
</evidence>
<evidence type="ECO:0000256" key="4">
    <source>
        <dbReference type="ARBA" id="ARBA00022692"/>
    </source>
</evidence>
<feature type="active site" description="Proton donor" evidence="8">
    <location>
        <position position="215"/>
    </location>
</feature>
<dbReference type="Proteomes" id="UP000199370">
    <property type="component" value="Unassembled WGS sequence"/>
</dbReference>
<sequence length="316" mass="34253">MNFLPAVVGPTVLGMTATDLFAWVMIAAFLVGSLVDVYDRDTARYVLAVTWGLFGLFWLAVFPHFAFEVKSFVEGGLALFAVPASIYTGYLILGGRERLHVLSRAVGVMGLVYFPTQAVPAIRKLLIEQVARQTLWGINLLGYDPVFREGPIHGYMNYFYFGPDAFSTYIVYACTGIGSMAIFAGLIVAVEAPLRRKLKSLAIAIPVIWVLNIVRNVFVAVAAGSGWFAMEPVVTVAGYAGVEPIEASFWFAHSVVSQLASVVALVGITWLVVKVVPELLAVLEEVLFVATGTEYDLEDALGVSADVRTDGGDVRE</sequence>